<dbReference type="RefSeq" id="XP_004261217.1">
    <property type="nucleotide sequence ID" value="XM_004261169.1"/>
</dbReference>
<dbReference type="GO" id="GO:0005737">
    <property type="term" value="C:cytoplasm"/>
    <property type="evidence" value="ECO:0007669"/>
    <property type="project" value="TreeGrafter"/>
</dbReference>
<dbReference type="Pfam" id="PF00581">
    <property type="entry name" value="Rhodanese"/>
    <property type="match status" value="1"/>
</dbReference>
<sequence>MDESRLGYIKPEDVFELVTENKAKKKFLIIDVRGNDLGDKVIKSAISIPSYNFRDTADSLASMYSSYDLVIVHCMMSHSRGPSCAYMLNFAFQNPKYKDSKTEIKVLSGGFEKFYDMYFDKDVFDTV</sequence>
<reference evidence="2 3" key="1">
    <citation type="submission" date="2012-10" db="EMBL/GenBank/DDBJ databases">
        <authorList>
            <person name="Zafar N."/>
            <person name="Inman J."/>
            <person name="Hall N."/>
            <person name="Lorenzi H."/>
            <person name="Caler E."/>
        </authorList>
    </citation>
    <scope>NUCLEOTIDE SEQUENCE [LARGE SCALE GENOMIC DNA]</scope>
    <source>
        <strain evidence="2 3">IP1</strain>
    </source>
</reference>
<dbReference type="PANTHER" id="PTHR10828">
    <property type="entry name" value="M-PHASE INDUCER PHOSPHATASE DUAL SPECIFICITY PHOSPHATASE CDC25"/>
    <property type="match status" value="1"/>
</dbReference>
<dbReference type="InterPro" id="IPR001763">
    <property type="entry name" value="Rhodanese-like_dom"/>
</dbReference>
<evidence type="ECO:0000313" key="3">
    <source>
        <dbReference type="Proteomes" id="UP000014680"/>
    </source>
</evidence>
<name>A0A0A1UDN0_ENTIV</name>
<keyword evidence="3" id="KW-1185">Reference proteome</keyword>
<dbReference type="KEGG" id="eiv:EIN_047390"/>
<dbReference type="PROSITE" id="PS50206">
    <property type="entry name" value="RHODANESE_3"/>
    <property type="match status" value="1"/>
</dbReference>
<feature type="domain" description="Rhodanese" evidence="1">
    <location>
        <begin position="23"/>
        <end position="123"/>
    </location>
</feature>
<dbReference type="OMA" id="VHCTYSQ"/>
<dbReference type="Gene3D" id="3.40.250.10">
    <property type="entry name" value="Rhodanese-like domain"/>
    <property type="match status" value="1"/>
</dbReference>
<evidence type="ECO:0000259" key="1">
    <source>
        <dbReference type="PROSITE" id="PS50206"/>
    </source>
</evidence>
<dbReference type="AlphaFoldDB" id="A0A0A1UDN0"/>
<dbReference type="OrthoDB" id="102559at2759"/>
<accession>A0A0A1UDN0</accession>
<dbReference type="VEuPathDB" id="AmoebaDB:EIN_047390"/>
<protein>
    <recommendedName>
        <fullName evidence="1">Rhodanese domain-containing protein</fullName>
    </recommendedName>
</protein>
<dbReference type="SUPFAM" id="SSF52821">
    <property type="entry name" value="Rhodanese/Cell cycle control phosphatase"/>
    <property type="match status" value="1"/>
</dbReference>
<dbReference type="GO" id="GO:0005634">
    <property type="term" value="C:nucleus"/>
    <property type="evidence" value="ECO:0007669"/>
    <property type="project" value="TreeGrafter"/>
</dbReference>
<dbReference type="Proteomes" id="UP000014680">
    <property type="component" value="Unassembled WGS sequence"/>
</dbReference>
<proteinExistence type="predicted"/>
<dbReference type="GO" id="GO:0004725">
    <property type="term" value="F:protein tyrosine phosphatase activity"/>
    <property type="evidence" value="ECO:0007669"/>
    <property type="project" value="TreeGrafter"/>
</dbReference>
<dbReference type="PANTHER" id="PTHR10828:SF38">
    <property type="entry name" value="ARSENICAL-RESISTANCE PROTEIN 2-RELATED"/>
    <property type="match status" value="1"/>
</dbReference>
<organism evidence="2 3">
    <name type="scientific">Entamoeba invadens IP1</name>
    <dbReference type="NCBI Taxonomy" id="370355"/>
    <lineage>
        <taxon>Eukaryota</taxon>
        <taxon>Amoebozoa</taxon>
        <taxon>Evosea</taxon>
        <taxon>Archamoebae</taxon>
        <taxon>Mastigamoebida</taxon>
        <taxon>Entamoebidae</taxon>
        <taxon>Entamoeba</taxon>
    </lineage>
</organism>
<gene>
    <name evidence="2" type="ORF">EIN_047390</name>
</gene>
<evidence type="ECO:0000313" key="2">
    <source>
        <dbReference type="EMBL" id="ELP94446.1"/>
    </source>
</evidence>
<dbReference type="InterPro" id="IPR036873">
    <property type="entry name" value="Rhodanese-like_dom_sf"/>
</dbReference>
<dbReference type="GeneID" id="14893432"/>
<dbReference type="EMBL" id="KB206215">
    <property type="protein sequence ID" value="ELP94446.1"/>
    <property type="molecule type" value="Genomic_DNA"/>
</dbReference>